<accession>A0A4Q0VE08</accession>
<evidence type="ECO:0000313" key="5">
    <source>
        <dbReference type="Proteomes" id="UP000290921"/>
    </source>
</evidence>
<sequence length="179" mass="21949">MSLIEEFKKKYNEKYELDQELYKRYKKALEEYEKVKNKYINMLNDLKEKSFELWRKVEKVKKERLELEKELDFTKADKKELELEQINKELKKSKEREEIVKEIIENNTGEIKEKADELMKAIEGLRADAHSKYYNAHINFRERRQEYNEKLDKQIMELLTPLSDIINEYSNLRLKIRGY</sequence>
<comment type="caution">
    <text evidence="2">The sequence shown here is derived from an EMBL/GenBank/DDBJ whole genome shotgun (WGS) entry which is preliminary data.</text>
</comment>
<evidence type="ECO:0000313" key="4">
    <source>
        <dbReference type="Proteomes" id="UP000290273"/>
    </source>
</evidence>
<reference evidence="4 5" key="1">
    <citation type="submission" date="2018-06" db="EMBL/GenBank/DDBJ databases">
        <title>Genome conservation of Clostridium tetani.</title>
        <authorList>
            <person name="Bruggemann H."/>
            <person name="Popoff M.R."/>
        </authorList>
    </citation>
    <scope>NUCLEOTIDE SEQUENCE [LARGE SCALE GENOMIC DNA]</scope>
    <source>
        <strain evidence="2 5">2017.061</strain>
        <strain evidence="3 4">63.05</strain>
    </source>
</reference>
<dbReference type="Proteomes" id="UP000290921">
    <property type="component" value="Unassembled WGS sequence"/>
</dbReference>
<evidence type="ECO:0000313" key="3">
    <source>
        <dbReference type="EMBL" id="RXI55919.1"/>
    </source>
</evidence>
<proteinExistence type="predicted"/>
<dbReference type="RefSeq" id="WP_023439105.1">
    <property type="nucleotide sequence ID" value="NZ_CASHSW010000027.1"/>
</dbReference>
<organism evidence="2 5">
    <name type="scientific">Clostridium tetani</name>
    <dbReference type="NCBI Taxonomy" id="1513"/>
    <lineage>
        <taxon>Bacteria</taxon>
        <taxon>Bacillati</taxon>
        <taxon>Bacillota</taxon>
        <taxon>Clostridia</taxon>
        <taxon>Eubacteriales</taxon>
        <taxon>Clostridiaceae</taxon>
        <taxon>Clostridium</taxon>
    </lineage>
</organism>
<gene>
    <name evidence="2" type="ORF">DP130_06850</name>
    <name evidence="3" type="ORF">DP131_07690</name>
</gene>
<dbReference type="EMBL" id="QMAP01000005">
    <property type="protein sequence ID" value="RXI49122.1"/>
    <property type="molecule type" value="Genomic_DNA"/>
</dbReference>
<feature type="coiled-coil region" evidence="1">
    <location>
        <begin position="15"/>
        <end position="107"/>
    </location>
</feature>
<evidence type="ECO:0000313" key="2">
    <source>
        <dbReference type="EMBL" id="RXI49122.1"/>
    </source>
</evidence>
<protein>
    <submittedName>
        <fullName evidence="2">Uncharacterized protein</fullName>
    </submittedName>
</protein>
<name>A0A4Q0VE08_CLOTA</name>
<keyword evidence="1" id="KW-0175">Coiled coil</keyword>
<evidence type="ECO:0000256" key="1">
    <source>
        <dbReference type="SAM" id="Coils"/>
    </source>
</evidence>
<dbReference type="Proteomes" id="UP000290273">
    <property type="component" value="Unassembled WGS sequence"/>
</dbReference>
<dbReference type="EMBL" id="QMAU01000036">
    <property type="protein sequence ID" value="RXI55919.1"/>
    <property type="molecule type" value="Genomic_DNA"/>
</dbReference>
<dbReference type="AlphaFoldDB" id="A0A4Q0VE08"/>